<feature type="region of interest" description="Disordered" evidence="1">
    <location>
        <begin position="234"/>
        <end position="259"/>
    </location>
</feature>
<dbReference type="OrthoDB" id="7871964at2759"/>
<feature type="compositionally biased region" description="Basic and acidic residues" evidence="1">
    <location>
        <begin position="64"/>
        <end position="77"/>
    </location>
</feature>
<dbReference type="Proteomes" id="UP000298663">
    <property type="component" value="Unassembled WGS sequence"/>
</dbReference>
<organism evidence="2 3">
    <name type="scientific">Steinernema carpocapsae</name>
    <name type="common">Entomopathogenic nematode</name>
    <dbReference type="NCBI Taxonomy" id="34508"/>
    <lineage>
        <taxon>Eukaryota</taxon>
        <taxon>Metazoa</taxon>
        <taxon>Ecdysozoa</taxon>
        <taxon>Nematoda</taxon>
        <taxon>Chromadorea</taxon>
        <taxon>Rhabditida</taxon>
        <taxon>Tylenchina</taxon>
        <taxon>Panagrolaimomorpha</taxon>
        <taxon>Strongyloidoidea</taxon>
        <taxon>Steinernematidae</taxon>
        <taxon>Steinernema</taxon>
    </lineage>
</organism>
<evidence type="ECO:0000256" key="1">
    <source>
        <dbReference type="SAM" id="MobiDB-lite"/>
    </source>
</evidence>
<feature type="region of interest" description="Disordered" evidence="1">
    <location>
        <begin position="59"/>
        <end position="95"/>
    </location>
</feature>
<comment type="caution">
    <text evidence="2">The sequence shown here is derived from an EMBL/GenBank/DDBJ whole genome shotgun (WGS) entry which is preliminary data.</text>
</comment>
<evidence type="ECO:0000313" key="2">
    <source>
        <dbReference type="EMBL" id="TMS32816.1"/>
    </source>
</evidence>
<sequence>MIKEIPSADTNYVMWEAILNKFPEKTRMNWPTATTKRSSSTVTTSRSFWNSWGTSSRGFTVPPAHEKRSSDAKKRTFGEQPLSSVPPRGRFISNPQPNVVVGSGCVFCEKKNHRSTECKIYEGQEVRSIRARDLSLCYNCLKSDHRTATAPSRRSAPSKHHPALHGSKPARPPATTYHPSGYQGQGLQRQPNEEHSVAPLPRHITTLAATLTDAEQAEADRIDSISAGLHIAAENRSTTITSAPSSTSNASSKLEKPSQ</sequence>
<evidence type="ECO:0000313" key="3">
    <source>
        <dbReference type="Proteomes" id="UP000298663"/>
    </source>
</evidence>
<feature type="compositionally biased region" description="Low complexity" evidence="1">
    <location>
        <begin position="237"/>
        <end position="252"/>
    </location>
</feature>
<name>A0A4U8UJB9_STECR</name>
<protein>
    <submittedName>
        <fullName evidence="2">Uncharacterized protein</fullName>
    </submittedName>
</protein>
<accession>A0A4U8UJB9</accession>
<reference evidence="2 3" key="2">
    <citation type="journal article" date="2019" name="G3 (Bethesda)">
        <title>Hybrid Assembly of the Genome of the Entomopathogenic Nematode Steinernema carpocapsae Identifies the X-Chromosome.</title>
        <authorList>
            <person name="Serra L."/>
            <person name="Macchietto M."/>
            <person name="Macias-Munoz A."/>
            <person name="McGill C.J."/>
            <person name="Rodriguez I.M."/>
            <person name="Rodriguez B."/>
            <person name="Murad R."/>
            <person name="Mortazavi A."/>
        </authorList>
    </citation>
    <scope>NUCLEOTIDE SEQUENCE [LARGE SCALE GENOMIC DNA]</scope>
    <source>
        <strain evidence="2 3">ALL</strain>
    </source>
</reference>
<dbReference type="AlphaFoldDB" id="A0A4U8UJB9"/>
<reference evidence="2 3" key="1">
    <citation type="journal article" date="2015" name="Genome Biol.">
        <title>Comparative genomics of Steinernema reveals deeply conserved gene regulatory networks.</title>
        <authorList>
            <person name="Dillman A.R."/>
            <person name="Macchietto M."/>
            <person name="Porter C.F."/>
            <person name="Rogers A."/>
            <person name="Williams B."/>
            <person name="Antoshechkin I."/>
            <person name="Lee M.M."/>
            <person name="Goodwin Z."/>
            <person name="Lu X."/>
            <person name="Lewis E.E."/>
            <person name="Goodrich-Blair H."/>
            <person name="Stock S.P."/>
            <person name="Adams B.J."/>
            <person name="Sternberg P.W."/>
            <person name="Mortazavi A."/>
        </authorList>
    </citation>
    <scope>NUCLEOTIDE SEQUENCE [LARGE SCALE GENOMIC DNA]</scope>
    <source>
        <strain evidence="2 3">ALL</strain>
    </source>
</reference>
<feature type="region of interest" description="Disordered" evidence="1">
    <location>
        <begin position="147"/>
        <end position="195"/>
    </location>
</feature>
<proteinExistence type="predicted"/>
<gene>
    <name evidence="2" type="ORF">L596_000617</name>
</gene>
<dbReference type="EMBL" id="AZBU02000001">
    <property type="protein sequence ID" value="TMS32816.1"/>
    <property type="molecule type" value="Genomic_DNA"/>
</dbReference>
<keyword evidence="3" id="KW-1185">Reference proteome</keyword>